<reference evidence="3" key="1">
    <citation type="submission" date="2020-04" db="EMBL/GenBank/DDBJ databases">
        <authorList>
            <person name="Kittiwongwattana C."/>
        </authorList>
    </citation>
    <scope>NUCLEOTIDE SEQUENCE [LARGE SCALE GENOMIC DNA]</scope>
    <source>
        <strain evidence="3">1310</strain>
    </source>
</reference>
<feature type="signal peptide" evidence="1">
    <location>
        <begin position="1"/>
        <end position="28"/>
    </location>
</feature>
<dbReference type="EMBL" id="CP051205">
    <property type="protein sequence ID" value="QJB31975.1"/>
    <property type="molecule type" value="Genomic_DNA"/>
</dbReference>
<feature type="chain" id="PRO_5042203351" description="GLPGLI family protein" evidence="1">
    <location>
        <begin position="29"/>
        <end position="250"/>
    </location>
</feature>
<evidence type="ECO:0000313" key="3">
    <source>
        <dbReference type="Proteomes" id="UP000502421"/>
    </source>
</evidence>
<protein>
    <recommendedName>
        <fullName evidence="4">GLPGLI family protein</fullName>
    </recommendedName>
</protein>
<sequence>MKNNRPKTTVIKYSIFFFLCLAVRLSRAQGVSDSLQVNKIIFASSEAAKDASKTAPALTVTYSPEYLLATQNSGDGNATSWLIWHERRMLLQINDRQGLPMSYDLQLKTNVFLPEEKIDTAATIIRHPGEWDNANEYNGPGTGRISFTTDTLTIAGYATGKAVINYSYPPACTDGLIRSTTIWYSRELPPFFLPPFTCLQKIPGAALMICIETTAGEKAYYKATEVIKQQQPVSFFRPSKDIRILYPPTL</sequence>
<evidence type="ECO:0008006" key="4">
    <source>
        <dbReference type="Google" id="ProtNLM"/>
    </source>
</evidence>
<dbReference type="RefSeq" id="WP_168804231.1">
    <property type="nucleotide sequence ID" value="NZ_CP051205.1"/>
</dbReference>
<organism evidence="2 3">
    <name type="scientific">Chitinophaga oryzae</name>
    <dbReference type="NCBI Taxonomy" id="2725414"/>
    <lineage>
        <taxon>Bacteria</taxon>
        <taxon>Pseudomonadati</taxon>
        <taxon>Bacteroidota</taxon>
        <taxon>Chitinophagia</taxon>
        <taxon>Chitinophagales</taxon>
        <taxon>Chitinophagaceae</taxon>
        <taxon>Chitinophaga</taxon>
    </lineage>
</organism>
<proteinExistence type="predicted"/>
<keyword evidence="1" id="KW-0732">Signal</keyword>
<dbReference type="AlphaFoldDB" id="A0AAE6ZFE5"/>
<accession>A0AAE6ZFE5</accession>
<dbReference type="Proteomes" id="UP000502421">
    <property type="component" value="Chromosome"/>
</dbReference>
<name>A0AAE6ZFE5_9BACT</name>
<dbReference type="KEGG" id="coy:HF329_11800"/>
<gene>
    <name evidence="2" type="ORF">HF329_11800</name>
</gene>
<evidence type="ECO:0000256" key="1">
    <source>
        <dbReference type="SAM" id="SignalP"/>
    </source>
</evidence>
<evidence type="ECO:0000313" key="2">
    <source>
        <dbReference type="EMBL" id="QJB31975.1"/>
    </source>
</evidence>